<keyword evidence="1" id="KW-0472">Membrane</keyword>
<gene>
    <name evidence="2" type="ORF">ECRASSUSDP1_LOCUS26101</name>
</gene>
<keyword evidence="1" id="KW-1133">Transmembrane helix</keyword>
<dbReference type="EMBL" id="CAMPGE010026905">
    <property type="protein sequence ID" value="CAI2384568.1"/>
    <property type="molecule type" value="Genomic_DNA"/>
</dbReference>
<protein>
    <submittedName>
        <fullName evidence="2">Uncharacterized protein</fullName>
    </submittedName>
</protein>
<evidence type="ECO:0000313" key="2">
    <source>
        <dbReference type="EMBL" id="CAI2384568.1"/>
    </source>
</evidence>
<feature type="transmembrane region" description="Helical" evidence="1">
    <location>
        <begin position="27"/>
        <end position="46"/>
    </location>
</feature>
<evidence type="ECO:0000256" key="1">
    <source>
        <dbReference type="SAM" id="Phobius"/>
    </source>
</evidence>
<dbReference type="Proteomes" id="UP001295684">
    <property type="component" value="Unassembled WGS sequence"/>
</dbReference>
<organism evidence="2 3">
    <name type="scientific">Euplotes crassus</name>
    <dbReference type="NCBI Taxonomy" id="5936"/>
    <lineage>
        <taxon>Eukaryota</taxon>
        <taxon>Sar</taxon>
        <taxon>Alveolata</taxon>
        <taxon>Ciliophora</taxon>
        <taxon>Intramacronucleata</taxon>
        <taxon>Spirotrichea</taxon>
        <taxon>Hypotrichia</taxon>
        <taxon>Euplotida</taxon>
        <taxon>Euplotidae</taxon>
        <taxon>Moneuplotes</taxon>
    </lineage>
</organism>
<accession>A0AAD1Y384</accession>
<name>A0AAD1Y384_EUPCR</name>
<reference evidence="2" key="1">
    <citation type="submission" date="2023-07" db="EMBL/GenBank/DDBJ databases">
        <authorList>
            <consortium name="AG Swart"/>
            <person name="Singh M."/>
            <person name="Singh A."/>
            <person name="Seah K."/>
            <person name="Emmerich C."/>
        </authorList>
    </citation>
    <scope>NUCLEOTIDE SEQUENCE</scope>
    <source>
        <strain evidence="2">DP1</strain>
    </source>
</reference>
<evidence type="ECO:0000313" key="3">
    <source>
        <dbReference type="Proteomes" id="UP001295684"/>
    </source>
</evidence>
<keyword evidence="1" id="KW-0812">Transmembrane</keyword>
<sequence>MLSTVKGVDMYPKTIPFTFKGQEEFKTLFGGIISLIIKIVILLYTYQMISIMITNKNSSKNVNTTVQNILNDTESINLTDTKFQFAVRATINGMDFDLFNEPSYGTASIDQFYGNQTSGNPFKNLCRNL</sequence>
<proteinExistence type="predicted"/>
<dbReference type="AlphaFoldDB" id="A0AAD1Y384"/>
<comment type="caution">
    <text evidence="2">The sequence shown here is derived from an EMBL/GenBank/DDBJ whole genome shotgun (WGS) entry which is preliminary data.</text>
</comment>
<keyword evidence="3" id="KW-1185">Reference proteome</keyword>